<protein>
    <recommendedName>
        <fullName evidence="2">Pentapeptide repeat protein</fullName>
    </recommendedName>
</protein>
<gene>
    <name evidence="1" type="ORF">SIRAN196</name>
</gene>
<dbReference type="InterPro" id="IPR051082">
    <property type="entry name" value="Pentapeptide-BTB/POZ_domain"/>
</dbReference>
<name>A0A060ZBL8_9ACTN</name>
<accession>A0A060ZBL8</accession>
<dbReference type="HOGENOM" id="CLU_119085_0_0_11"/>
<dbReference type="AlphaFoldDB" id="A0A060ZBL8"/>
<dbReference type="EMBL" id="LK022848">
    <property type="protein sequence ID" value="CDR01217.1"/>
    <property type="molecule type" value="Genomic_DNA"/>
</dbReference>
<dbReference type="InterPro" id="IPR001646">
    <property type="entry name" value="5peptide_repeat"/>
</dbReference>
<organism evidence="1">
    <name type="scientific">Streptomyces iranensis</name>
    <dbReference type="NCBI Taxonomy" id="576784"/>
    <lineage>
        <taxon>Bacteria</taxon>
        <taxon>Bacillati</taxon>
        <taxon>Actinomycetota</taxon>
        <taxon>Actinomycetes</taxon>
        <taxon>Kitasatosporales</taxon>
        <taxon>Streptomycetaceae</taxon>
        <taxon>Streptomyces</taxon>
        <taxon>Streptomyces violaceusniger group</taxon>
    </lineage>
</organism>
<proteinExistence type="predicted"/>
<sequence>MTCGHRLIFCLHTPMITGGRTCSRTSPDLCDRLTDGELPEIRATATSPADTLAHMTTPLTARQRLAALHSYAAVNGEDFTGQNLASARTSRLRFTRCSFSGADLRHATLDGCWFKFCDFSDADLRGASLRGVSLAGCDLRDADLRDTDLTDARFGSVNTGVPPLGLTYVTGARFEGASLRNVQAEGVIGWPPGHGANE</sequence>
<dbReference type="Gene3D" id="2.160.20.80">
    <property type="entry name" value="E3 ubiquitin-protein ligase SopA"/>
    <property type="match status" value="1"/>
</dbReference>
<dbReference type="SUPFAM" id="SSF141571">
    <property type="entry name" value="Pentapeptide repeat-like"/>
    <property type="match status" value="1"/>
</dbReference>
<dbReference type="PANTHER" id="PTHR14136:SF17">
    <property type="entry name" value="BTB_POZ DOMAIN-CONTAINING PROTEIN KCTD9"/>
    <property type="match status" value="1"/>
</dbReference>
<dbReference type="PANTHER" id="PTHR14136">
    <property type="entry name" value="BTB_POZ DOMAIN-CONTAINING PROTEIN KCTD9"/>
    <property type="match status" value="1"/>
</dbReference>
<dbReference type="Pfam" id="PF00805">
    <property type="entry name" value="Pentapeptide"/>
    <property type="match status" value="2"/>
</dbReference>
<evidence type="ECO:0008006" key="2">
    <source>
        <dbReference type="Google" id="ProtNLM"/>
    </source>
</evidence>
<reference evidence="1" key="1">
    <citation type="submission" date="2014-05" db="EMBL/GenBank/DDBJ databases">
        <authorList>
            <person name="Horn Fabian"/>
        </authorList>
    </citation>
    <scope>NUCLEOTIDE SEQUENCE</scope>
</reference>
<evidence type="ECO:0000313" key="1">
    <source>
        <dbReference type="EMBL" id="CDR01217.1"/>
    </source>
</evidence>